<evidence type="ECO:0000313" key="3">
    <source>
        <dbReference type="Proteomes" id="UP001595557"/>
    </source>
</evidence>
<protein>
    <recommendedName>
        <fullName evidence="4">DNA methylase</fullName>
    </recommendedName>
</protein>
<feature type="compositionally biased region" description="Acidic residues" evidence="1">
    <location>
        <begin position="295"/>
        <end position="311"/>
    </location>
</feature>
<accession>A0ABV7IH58</accession>
<dbReference type="SUPFAM" id="SSF53335">
    <property type="entry name" value="S-adenosyl-L-methionine-dependent methyltransferases"/>
    <property type="match status" value="1"/>
</dbReference>
<evidence type="ECO:0000256" key="1">
    <source>
        <dbReference type="SAM" id="MobiDB-lite"/>
    </source>
</evidence>
<name>A0ABV7IH58_9RHOB</name>
<comment type="caution">
    <text evidence="2">The sequence shown here is derived from an EMBL/GenBank/DDBJ whole genome shotgun (WGS) entry which is preliminary data.</text>
</comment>
<evidence type="ECO:0000313" key="2">
    <source>
        <dbReference type="EMBL" id="MFC3168694.1"/>
    </source>
</evidence>
<dbReference type="EMBL" id="JBHRTE010000044">
    <property type="protein sequence ID" value="MFC3168694.1"/>
    <property type="molecule type" value="Genomic_DNA"/>
</dbReference>
<keyword evidence="3" id="KW-1185">Reference proteome</keyword>
<dbReference type="RefSeq" id="WP_207470979.1">
    <property type="nucleotide sequence ID" value="NZ_JAFNAW010000058.1"/>
</dbReference>
<sequence length="423" mass="46211">MENLGHFWVEINRLSPEVDEAFSAALGPKWDHEAGDGELIDDSSRFGGDKVASKKNFEDGMAAVFRRCHAALKPSGILVIVFANKNPDAWETLVGALIRAGFVVDGSLPIQTEMGNRTRAQSSAALSSSVWLVCRKRPSSARPGFAAPVLEEMRDKIRTQMHRFWDSGIRGPDFVWAATGPALEAYSRHPVVRRETSTTGQPEPLPVAEFLREVRRLVVEFAVGRVLKPSEAGGDDHGGLDDVTTYYILHRDSFGMAETPIGGCILYAMSCGLSDAELADRYEILARTGGKSEVAEDDEDEDSAEEDEAPESEGTGSKVRLRRWDQRKRKTLGLEGIGGRPVPLIDRAHRLMQLWKAGDVAKVNAFLDQAGLARDALFALLIQALIELANRDGKGDEAPILESISNHLRSRAGVSSPAQSLLL</sequence>
<reference evidence="3" key="1">
    <citation type="journal article" date="2019" name="Int. J. Syst. Evol. Microbiol.">
        <title>The Global Catalogue of Microorganisms (GCM) 10K type strain sequencing project: providing services to taxonomists for standard genome sequencing and annotation.</title>
        <authorList>
            <consortium name="The Broad Institute Genomics Platform"/>
            <consortium name="The Broad Institute Genome Sequencing Center for Infectious Disease"/>
            <person name="Wu L."/>
            <person name="Ma J."/>
        </authorList>
    </citation>
    <scope>NUCLEOTIDE SEQUENCE [LARGE SCALE GENOMIC DNA]</scope>
    <source>
        <strain evidence="3">KCTC 52239</strain>
    </source>
</reference>
<organism evidence="2 3">
    <name type="scientific">Paracoccus fontiphilus</name>
    <dbReference type="NCBI Taxonomy" id="1815556"/>
    <lineage>
        <taxon>Bacteria</taxon>
        <taxon>Pseudomonadati</taxon>
        <taxon>Pseudomonadota</taxon>
        <taxon>Alphaproteobacteria</taxon>
        <taxon>Rhodobacterales</taxon>
        <taxon>Paracoccaceae</taxon>
        <taxon>Paracoccus</taxon>
    </lineage>
</organism>
<dbReference type="Proteomes" id="UP001595557">
    <property type="component" value="Unassembled WGS sequence"/>
</dbReference>
<dbReference type="InterPro" id="IPR029063">
    <property type="entry name" value="SAM-dependent_MTases_sf"/>
</dbReference>
<gene>
    <name evidence="2" type="ORF">ACFOD7_11595</name>
</gene>
<feature type="region of interest" description="Disordered" evidence="1">
    <location>
        <begin position="290"/>
        <end position="318"/>
    </location>
</feature>
<evidence type="ECO:0008006" key="4">
    <source>
        <dbReference type="Google" id="ProtNLM"/>
    </source>
</evidence>
<proteinExistence type="predicted"/>